<protein>
    <submittedName>
        <fullName evidence="2">Uncharacterized protein</fullName>
    </submittedName>
</protein>
<proteinExistence type="predicted"/>
<comment type="caution">
    <text evidence="2">The sequence shown here is derived from an EMBL/GenBank/DDBJ whole genome shotgun (WGS) entry which is preliminary data.</text>
</comment>
<dbReference type="EMBL" id="JBHSWI010000001">
    <property type="protein sequence ID" value="MFC6647128.1"/>
    <property type="molecule type" value="Genomic_DNA"/>
</dbReference>
<keyword evidence="3" id="KW-1185">Reference proteome</keyword>
<name>A0ABW1ZE26_9BACT</name>
<evidence type="ECO:0000313" key="3">
    <source>
        <dbReference type="Proteomes" id="UP001596391"/>
    </source>
</evidence>
<evidence type="ECO:0000256" key="1">
    <source>
        <dbReference type="SAM" id="MobiDB-lite"/>
    </source>
</evidence>
<dbReference type="RefSeq" id="WP_390236009.1">
    <property type="nucleotide sequence ID" value="NZ_JBHSWI010000001.1"/>
</dbReference>
<organism evidence="2 3">
    <name type="scientific">Granulicella cerasi</name>
    <dbReference type="NCBI Taxonomy" id="741063"/>
    <lineage>
        <taxon>Bacteria</taxon>
        <taxon>Pseudomonadati</taxon>
        <taxon>Acidobacteriota</taxon>
        <taxon>Terriglobia</taxon>
        <taxon>Terriglobales</taxon>
        <taxon>Acidobacteriaceae</taxon>
        <taxon>Granulicella</taxon>
    </lineage>
</organism>
<reference evidence="3" key="1">
    <citation type="journal article" date="2019" name="Int. J. Syst. Evol. Microbiol.">
        <title>The Global Catalogue of Microorganisms (GCM) 10K type strain sequencing project: providing services to taxonomists for standard genome sequencing and annotation.</title>
        <authorList>
            <consortium name="The Broad Institute Genomics Platform"/>
            <consortium name="The Broad Institute Genome Sequencing Center for Infectious Disease"/>
            <person name="Wu L."/>
            <person name="Ma J."/>
        </authorList>
    </citation>
    <scope>NUCLEOTIDE SEQUENCE [LARGE SCALE GENOMIC DNA]</scope>
    <source>
        <strain evidence="3">CGMCC 1.16026</strain>
    </source>
</reference>
<evidence type="ECO:0000313" key="2">
    <source>
        <dbReference type="EMBL" id="MFC6647128.1"/>
    </source>
</evidence>
<dbReference type="Proteomes" id="UP001596391">
    <property type="component" value="Unassembled WGS sequence"/>
</dbReference>
<accession>A0ABW1ZE26</accession>
<feature type="region of interest" description="Disordered" evidence="1">
    <location>
        <begin position="1"/>
        <end position="46"/>
    </location>
</feature>
<sequence>MSLSPRLNRSEEANRVTSRAAGESSAETHESFTDQSSSAVSPEKSDDLASSSIMNCWHIGNPADLSLKQSLEIWIETPLLQCVENQERVRWPVADPSEVTTDMEVAPNGVLRRGSFYEVVEHCTAPRGARIKIGVKTALDAVNRSFCANEWATPAMQHWFGQCLNDPVIWKLFLVSEIDDLRAPTSRIVVDVSTVVIRRHRQLLAQLTSTSNLPTEPLTFARRSRQCNVDERQEYDRVETKLDHRLTLAPQQTNIIIAAMVAPPIAIA</sequence>
<gene>
    <name evidence="2" type="ORF">ACFQBQ_16415</name>
</gene>